<evidence type="ECO:0000313" key="2">
    <source>
        <dbReference type="EMBL" id="GAA2510324.1"/>
    </source>
</evidence>
<sequence length="101" mass="10787">MLRKLSASATKAKGTDSPLRGIGNTLLVRKTRVLRRHPGGVTGHPRRVPAVNVHVRCAVPGTRGGKHGKRDSRPGPSKLGAAPDSPYAAPADVRTTRKDRR</sequence>
<name>A0ABN3MY47_9ACTN</name>
<protein>
    <submittedName>
        <fullName evidence="2">Uncharacterized protein</fullName>
    </submittedName>
</protein>
<proteinExistence type="predicted"/>
<accession>A0ABN3MY47</accession>
<comment type="caution">
    <text evidence="2">The sequence shown here is derived from an EMBL/GenBank/DDBJ whole genome shotgun (WGS) entry which is preliminary data.</text>
</comment>
<dbReference type="EMBL" id="BAAATA010000051">
    <property type="protein sequence ID" value="GAA2510324.1"/>
    <property type="molecule type" value="Genomic_DNA"/>
</dbReference>
<organism evidence="2 3">
    <name type="scientific">Streptomyces thermolineatus</name>
    <dbReference type="NCBI Taxonomy" id="44033"/>
    <lineage>
        <taxon>Bacteria</taxon>
        <taxon>Bacillati</taxon>
        <taxon>Actinomycetota</taxon>
        <taxon>Actinomycetes</taxon>
        <taxon>Kitasatosporales</taxon>
        <taxon>Streptomycetaceae</taxon>
        <taxon>Streptomyces</taxon>
    </lineage>
</organism>
<reference evidence="2 3" key="1">
    <citation type="journal article" date="2019" name="Int. J. Syst. Evol. Microbiol.">
        <title>The Global Catalogue of Microorganisms (GCM) 10K type strain sequencing project: providing services to taxonomists for standard genome sequencing and annotation.</title>
        <authorList>
            <consortium name="The Broad Institute Genomics Platform"/>
            <consortium name="The Broad Institute Genome Sequencing Center for Infectious Disease"/>
            <person name="Wu L."/>
            <person name="Ma J."/>
        </authorList>
    </citation>
    <scope>NUCLEOTIDE SEQUENCE [LARGE SCALE GENOMIC DNA]</scope>
    <source>
        <strain evidence="2 3">JCM 6307</strain>
    </source>
</reference>
<keyword evidence="3" id="KW-1185">Reference proteome</keyword>
<gene>
    <name evidence="2" type="ORF">GCM10010406_53400</name>
</gene>
<feature type="compositionally biased region" description="Low complexity" evidence="1">
    <location>
        <begin position="81"/>
        <end position="92"/>
    </location>
</feature>
<feature type="region of interest" description="Disordered" evidence="1">
    <location>
        <begin position="59"/>
        <end position="101"/>
    </location>
</feature>
<evidence type="ECO:0000313" key="3">
    <source>
        <dbReference type="Proteomes" id="UP001501358"/>
    </source>
</evidence>
<feature type="region of interest" description="Disordered" evidence="1">
    <location>
        <begin position="1"/>
        <end position="23"/>
    </location>
</feature>
<dbReference type="Proteomes" id="UP001501358">
    <property type="component" value="Unassembled WGS sequence"/>
</dbReference>
<evidence type="ECO:0000256" key="1">
    <source>
        <dbReference type="SAM" id="MobiDB-lite"/>
    </source>
</evidence>